<dbReference type="Proteomes" id="UP001189429">
    <property type="component" value="Unassembled WGS sequence"/>
</dbReference>
<reference evidence="2" key="1">
    <citation type="submission" date="2023-10" db="EMBL/GenBank/DDBJ databases">
        <authorList>
            <person name="Chen Y."/>
            <person name="Shah S."/>
            <person name="Dougan E. K."/>
            <person name="Thang M."/>
            <person name="Chan C."/>
        </authorList>
    </citation>
    <scope>NUCLEOTIDE SEQUENCE [LARGE SCALE GENOMIC DNA]</scope>
</reference>
<organism evidence="2 3">
    <name type="scientific">Prorocentrum cordatum</name>
    <dbReference type="NCBI Taxonomy" id="2364126"/>
    <lineage>
        <taxon>Eukaryota</taxon>
        <taxon>Sar</taxon>
        <taxon>Alveolata</taxon>
        <taxon>Dinophyceae</taxon>
        <taxon>Prorocentrales</taxon>
        <taxon>Prorocentraceae</taxon>
        <taxon>Prorocentrum</taxon>
    </lineage>
</organism>
<proteinExistence type="predicted"/>
<name>A0ABN9SSI1_9DINO</name>
<dbReference type="EMBL" id="CAUYUJ010012947">
    <property type="protein sequence ID" value="CAK0834911.1"/>
    <property type="molecule type" value="Genomic_DNA"/>
</dbReference>
<protein>
    <submittedName>
        <fullName evidence="2">Uncharacterized protein</fullName>
    </submittedName>
</protein>
<accession>A0ABN9SSI1</accession>
<feature type="region of interest" description="Disordered" evidence="1">
    <location>
        <begin position="1"/>
        <end position="26"/>
    </location>
</feature>
<sequence length="69" mass="7530">MAVEEPAVEEPDASEDDDDSEDEGSGLLWVPKALIEEIMEALEKKTGVSKEKVTKIIEADDPPDDTVMV</sequence>
<evidence type="ECO:0000313" key="3">
    <source>
        <dbReference type="Proteomes" id="UP001189429"/>
    </source>
</evidence>
<keyword evidence="3" id="KW-1185">Reference proteome</keyword>
<feature type="compositionally biased region" description="Acidic residues" evidence="1">
    <location>
        <begin position="1"/>
        <end position="24"/>
    </location>
</feature>
<evidence type="ECO:0000256" key="1">
    <source>
        <dbReference type="SAM" id="MobiDB-lite"/>
    </source>
</evidence>
<comment type="caution">
    <text evidence="2">The sequence shown here is derived from an EMBL/GenBank/DDBJ whole genome shotgun (WGS) entry which is preliminary data.</text>
</comment>
<feature type="non-terminal residue" evidence="2">
    <location>
        <position position="69"/>
    </location>
</feature>
<gene>
    <name evidence="2" type="ORF">PCOR1329_LOCUS32182</name>
</gene>
<evidence type="ECO:0000313" key="2">
    <source>
        <dbReference type="EMBL" id="CAK0834911.1"/>
    </source>
</evidence>